<name>A0A7Z7BB70_9BURK</name>
<evidence type="ECO:0000313" key="3">
    <source>
        <dbReference type="Proteomes" id="UP000198900"/>
    </source>
</evidence>
<dbReference type="AlphaFoldDB" id="A0A7Z7BB70"/>
<comment type="caution">
    <text evidence="2">The sequence shown here is derived from an EMBL/GenBank/DDBJ whole genome shotgun (WGS) entry which is preliminary data.</text>
</comment>
<evidence type="ECO:0000313" key="2">
    <source>
        <dbReference type="EMBL" id="SDI49492.1"/>
    </source>
</evidence>
<accession>A0A7Z7BB70</accession>
<dbReference type="Pfam" id="PF02036">
    <property type="entry name" value="SCP2"/>
    <property type="match status" value="1"/>
</dbReference>
<dbReference type="SUPFAM" id="SSF55718">
    <property type="entry name" value="SCP-like"/>
    <property type="match status" value="1"/>
</dbReference>
<protein>
    <submittedName>
        <fullName evidence="2">Sterol carrier protein</fullName>
    </submittedName>
</protein>
<dbReference type="RefSeq" id="WP_091783710.1">
    <property type="nucleotide sequence ID" value="NZ_FNDI01000018.1"/>
</dbReference>
<dbReference type="Gene3D" id="3.30.1050.10">
    <property type="entry name" value="SCP2 sterol-binding domain"/>
    <property type="match status" value="1"/>
</dbReference>
<dbReference type="Proteomes" id="UP000198900">
    <property type="component" value="Unassembled WGS sequence"/>
</dbReference>
<proteinExistence type="predicted"/>
<organism evidence="2 3">
    <name type="scientific">Paraburkholderia steynii</name>
    <dbReference type="NCBI Taxonomy" id="1245441"/>
    <lineage>
        <taxon>Bacteria</taxon>
        <taxon>Pseudomonadati</taxon>
        <taxon>Pseudomonadota</taxon>
        <taxon>Betaproteobacteria</taxon>
        <taxon>Burkholderiales</taxon>
        <taxon>Burkholderiaceae</taxon>
        <taxon>Paraburkholderia</taxon>
    </lineage>
</organism>
<feature type="domain" description="SCP2" evidence="1">
    <location>
        <begin position="23"/>
        <end position="91"/>
    </location>
</feature>
<dbReference type="InterPro" id="IPR003033">
    <property type="entry name" value="SCP2_sterol-bd_dom"/>
</dbReference>
<evidence type="ECO:0000259" key="1">
    <source>
        <dbReference type="Pfam" id="PF02036"/>
    </source>
</evidence>
<keyword evidence="3" id="KW-1185">Reference proteome</keyword>
<dbReference type="GO" id="GO:0005829">
    <property type="term" value="C:cytosol"/>
    <property type="evidence" value="ECO:0007669"/>
    <property type="project" value="TreeGrafter"/>
</dbReference>
<dbReference type="PANTHER" id="PTHR10094:SF25">
    <property type="entry name" value="SCP2 STEROL-BINDING DOMAIN-CONTAINING PROTEIN 1"/>
    <property type="match status" value="1"/>
</dbReference>
<dbReference type="PANTHER" id="PTHR10094">
    <property type="entry name" value="STEROL CARRIER PROTEIN 2 SCP-2 FAMILY PROTEIN"/>
    <property type="match status" value="1"/>
</dbReference>
<sequence length="102" mass="11107">MEFLEEVTAKFKDAISRGPTPEKSLKIDLKNLGFIVVTSTTVSNDDGEADTTITIARKDFEDLVAGKLNPPIAFMQGKIKIKGDPTAALQWLPVIQRTSGTD</sequence>
<dbReference type="InterPro" id="IPR036527">
    <property type="entry name" value="SCP2_sterol-bd_dom_sf"/>
</dbReference>
<gene>
    <name evidence="2" type="ORF">SAMN04487926_1188</name>
</gene>
<reference evidence="2" key="1">
    <citation type="submission" date="2016-10" db="EMBL/GenBank/DDBJ databases">
        <authorList>
            <person name="Varghese N."/>
            <person name="Submissions S."/>
        </authorList>
    </citation>
    <scope>NUCLEOTIDE SEQUENCE [LARGE SCALE GENOMIC DNA]</scope>
    <source>
        <strain evidence="2">YR281</strain>
    </source>
</reference>
<dbReference type="EMBL" id="FNDI01000018">
    <property type="protein sequence ID" value="SDI49492.1"/>
    <property type="molecule type" value="Genomic_DNA"/>
</dbReference>